<dbReference type="Proteomes" id="UP000077519">
    <property type="component" value="Unassembled WGS sequence"/>
</dbReference>
<evidence type="ECO:0000256" key="1">
    <source>
        <dbReference type="ARBA" id="ARBA00009320"/>
    </source>
</evidence>
<dbReference type="InterPro" id="IPR043132">
    <property type="entry name" value="BCAT-like_C"/>
</dbReference>
<dbReference type="SUPFAM" id="SSF56752">
    <property type="entry name" value="D-aminoacid aminotransferase-like PLP-dependent enzymes"/>
    <property type="match status" value="1"/>
</dbReference>
<dbReference type="PANTHER" id="PTHR42743:SF11">
    <property type="entry name" value="AMINODEOXYCHORISMATE LYASE"/>
    <property type="match status" value="1"/>
</dbReference>
<keyword evidence="3" id="KW-1185">Reference proteome</keyword>
<evidence type="ECO:0000313" key="2">
    <source>
        <dbReference type="EMBL" id="OAK54538.1"/>
    </source>
</evidence>
<dbReference type="InterPro" id="IPR050571">
    <property type="entry name" value="Class-IV_PLP-Dep_Aminotrnsfr"/>
</dbReference>
<name>A0A177YHE8_9NOCA</name>
<comment type="similarity">
    <text evidence="1">Belongs to the class-IV pyridoxal-phosphate-dependent aminotransferase family.</text>
</comment>
<comment type="caution">
    <text evidence="2">The sequence shown here is derived from an EMBL/GenBank/DDBJ whole genome shotgun (WGS) entry which is preliminary data.</text>
</comment>
<dbReference type="GO" id="GO:0016829">
    <property type="term" value="F:lyase activity"/>
    <property type="evidence" value="ECO:0007669"/>
    <property type="project" value="UniProtKB-KW"/>
</dbReference>
<dbReference type="GO" id="GO:0046394">
    <property type="term" value="P:carboxylic acid biosynthetic process"/>
    <property type="evidence" value="ECO:0007669"/>
    <property type="project" value="UniProtKB-ARBA"/>
</dbReference>
<dbReference type="Pfam" id="PF01063">
    <property type="entry name" value="Aminotran_4"/>
    <property type="match status" value="1"/>
</dbReference>
<dbReference type="Gene3D" id="3.30.470.10">
    <property type="match status" value="1"/>
</dbReference>
<dbReference type="InterPro" id="IPR001544">
    <property type="entry name" value="Aminotrans_IV"/>
</dbReference>
<dbReference type="RefSeq" id="WP_068424904.1">
    <property type="nucleotide sequence ID" value="NZ_LVHI01000012.1"/>
</dbReference>
<sequence>MSERVVVTLDGQVHDADAPLLCADDLAVVRGDGIFETLLVRGGAPCGVEAHLARLTASAAALDLPAPDLDEWRLLVAQAVDEWSSLSTDEGALRLVLSRGRESGGDPTGFATVGPVHARVAKARSEGVSAITLARGYSVDFAADAPWQLMGAKTLSYATNMAALRHAARMGADDVVYTSSEGRVLEGPRSTVVLARGKTLVTPPAEHGILAGTTVDALFRVAEGKGFTCERADVYPADLVAADGVWLVSSITLAARVVTLNGVKLGVPEIAEDVRSMVDTAVETADAEAADS</sequence>
<reference evidence="2 3" key="1">
    <citation type="submission" date="2016-03" db="EMBL/GenBank/DDBJ databases">
        <title>Genome sequence of Rhodococcus kyotonensis KB10.</title>
        <authorList>
            <person name="Jeong H."/>
            <person name="Hong C.E."/>
            <person name="Jo S.H."/>
            <person name="Park J.M."/>
        </authorList>
    </citation>
    <scope>NUCLEOTIDE SEQUENCE [LARGE SCALE GENOMIC DNA]</scope>
    <source>
        <strain evidence="2 3">KB10</strain>
    </source>
</reference>
<dbReference type="InterPro" id="IPR043131">
    <property type="entry name" value="BCAT-like_N"/>
</dbReference>
<dbReference type="NCBIfam" id="NF005886">
    <property type="entry name" value="PRK07849.1-1"/>
    <property type="match status" value="1"/>
</dbReference>
<proteinExistence type="inferred from homology"/>
<accession>A0A177YHE8</accession>
<dbReference type="EMBL" id="LVHI01000012">
    <property type="protein sequence ID" value="OAK54538.1"/>
    <property type="molecule type" value="Genomic_DNA"/>
</dbReference>
<dbReference type="InterPro" id="IPR036038">
    <property type="entry name" value="Aminotransferase-like"/>
</dbReference>
<gene>
    <name evidence="2" type="ORF">A3K89_04055</name>
</gene>
<dbReference type="Gene3D" id="3.20.10.10">
    <property type="entry name" value="D-amino Acid Aminotransferase, subunit A, domain 2"/>
    <property type="match status" value="1"/>
</dbReference>
<keyword evidence="2" id="KW-0456">Lyase</keyword>
<dbReference type="PANTHER" id="PTHR42743">
    <property type="entry name" value="AMINO-ACID AMINOTRANSFERASE"/>
    <property type="match status" value="1"/>
</dbReference>
<dbReference type="GO" id="GO:0005829">
    <property type="term" value="C:cytosol"/>
    <property type="evidence" value="ECO:0007669"/>
    <property type="project" value="TreeGrafter"/>
</dbReference>
<dbReference type="AlphaFoldDB" id="A0A177YHE8"/>
<evidence type="ECO:0000313" key="3">
    <source>
        <dbReference type="Proteomes" id="UP000077519"/>
    </source>
</evidence>
<dbReference type="NCBIfam" id="NF005887">
    <property type="entry name" value="PRK07849.1-2"/>
    <property type="match status" value="1"/>
</dbReference>
<organism evidence="2 3">
    <name type="scientific">Rhodococcoides kyotonense</name>
    <dbReference type="NCBI Taxonomy" id="398843"/>
    <lineage>
        <taxon>Bacteria</taxon>
        <taxon>Bacillati</taxon>
        <taxon>Actinomycetota</taxon>
        <taxon>Actinomycetes</taxon>
        <taxon>Mycobacteriales</taxon>
        <taxon>Nocardiaceae</taxon>
        <taxon>Rhodococcoides</taxon>
    </lineage>
</organism>
<protein>
    <submittedName>
        <fullName evidence="2">4-amino-4-deoxychorismate lyase</fullName>
    </submittedName>
</protein>